<keyword evidence="4 6" id="KW-1133">Transmembrane helix</keyword>
<dbReference type="PANTHER" id="PTHR37820:SF1">
    <property type="entry name" value="CELL DIVISION PROTEIN FTSQ"/>
    <property type="match status" value="1"/>
</dbReference>
<name>A0A4Q7PJ97_9FIRM</name>
<keyword evidence="5" id="KW-0131">Cell cycle</keyword>
<keyword evidence="1" id="KW-1003">Cell membrane</keyword>
<dbReference type="InterPro" id="IPR050487">
    <property type="entry name" value="FtsQ_DivIB"/>
</dbReference>
<dbReference type="OrthoDB" id="1748794at2"/>
<dbReference type="EMBL" id="SGXF01000003">
    <property type="protein sequence ID" value="RZT00687.1"/>
    <property type="molecule type" value="Genomic_DNA"/>
</dbReference>
<evidence type="ECO:0000256" key="5">
    <source>
        <dbReference type="ARBA" id="ARBA00023306"/>
    </source>
</evidence>
<organism evidence="8 9">
    <name type="scientific">Cuneatibacter caecimuris</name>
    <dbReference type="NCBI Taxonomy" id="1796618"/>
    <lineage>
        <taxon>Bacteria</taxon>
        <taxon>Bacillati</taxon>
        <taxon>Bacillota</taxon>
        <taxon>Clostridia</taxon>
        <taxon>Lachnospirales</taxon>
        <taxon>Lachnospiraceae</taxon>
        <taxon>Cuneatibacter</taxon>
    </lineage>
</organism>
<accession>A0A4Q7PJ97</accession>
<evidence type="ECO:0000256" key="2">
    <source>
        <dbReference type="ARBA" id="ARBA00022618"/>
    </source>
</evidence>
<evidence type="ECO:0000313" key="9">
    <source>
        <dbReference type="Proteomes" id="UP000292927"/>
    </source>
</evidence>
<dbReference type="AlphaFoldDB" id="A0A4Q7PJ97"/>
<dbReference type="PANTHER" id="PTHR37820">
    <property type="entry name" value="CELL DIVISION PROTEIN DIVIB"/>
    <property type="match status" value="1"/>
</dbReference>
<keyword evidence="6" id="KW-0472">Membrane</keyword>
<evidence type="ECO:0000259" key="7">
    <source>
        <dbReference type="Pfam" id="PF08478"/>
    </source>
</evidence>
<feature type="transmembrane region" description="Helical" evidence="6">
    <location>
        <begin position="20"/>
        <end position="39"/>
    </location>
</feature>
<dbReference type="Pfam" id="PF08478">
    <property type="entry name" value="POTRA_1"/>
    <property type="match status" value="1"/>
</dbReference>
<keyword evidence="2 8" id="KW-0132">Cell division</keyword>
<evidence type="ECO:0000313" key="8">
    <source>
        <dbReference type="EMBL" id="RZT00687.1"/>
    </source>
</evidence>
<comment type="caution">
    <text evidence="8">The sequence shown here is derived from an EMBL/GenBank/DDBJ whole genome shotgun (WGS) entry which is preliminary data.</text>
</comment>
<reference evidence="8 9" key="1">
    <citation type="submission" date="2019-02" db="EMBL/GenBank/DDBJ databases">
        <title>Genomic Encyclopedia of Type Strains, Phase IV (KMG-IV): sequencing the most valuable type-strain genomes for metagenomic binning, comparative biology and taxonomic classification.</title>
        <authorList>
            <person name="Goeker M."/>
        </authorList>
    </citation>
    <scope>NUCLEOTIDE SEQUENCE [LARGE SCALE GENOMIC DNA]</scope>
    <source>
        <strain evidence="8 9">DSM 29486</strain>
    </source>
</reference>
<dbReference type="InterPro" id="IPR013685">
    <property type="entry name" value="POTRA_FtsQ_type"/>
</dbReference>
<dbReference type="GO" id="GO:0005886">
    <property type="term" value="C:plasma membrane"/>
    <property type="evidence" value="ECO:0007669"/>
    <property type="project" value="TreeGrafter"/>
</dbReference>
<sequence>MEKNIKRKRKQKKRRKILKIILLLAAALLAAGAAVFWIFDIRQVTVNGNQYYTAEEIEDRLFPNALEKRTGWVWLQERLGNKKEIPFIQNYTVELTGPHSVNVIIYEKSYAGCIYYTGNYLYFDRDGIIVDSYDTLIEGVPVIEGLGFEQVVLYQPLPVDDPNVFAGILNMTQQLQKYGIKVDRVKYNSKMEATVYMGNVRVKIGSSKYLEEKIAELYSMLDQLEGQSGTLHLETYDKDGNHDYFSFIPD</sequence>
<dbReference type="Proteomes" id="UP000292927">
    <property type="component" value="Unassembled WGS sequence"/>
</dbReference>
<evidence type="ECO:0000256" key="6">
    <source>
        <dbReference type="SAM" id="Phobius"/>
    </source>
</evidence>
<protein>
    <submittedName>
        <fullName evidence="8">Cell division protein FtsQ</fullName>
    </submittedName>
</protein>
<dbReference type="RefSeq" id="WP_130435283.1">
    <property type="nucleotide sequence ID" value="NZ_SGXF01000003.1"/>
</dbReference>
<proteinExistence type="predicted"/>
<gene>
    <name evidence="8" type="ORF">EV209_2011</name>
</gene>
<evidence type="ECO:0000256" key="1">
    <source>
        <dbReference type="ARBA" id="ARBA00022475"/>
    </source>
</evidence>
<dbReference type="GO" id="GO:0051301">
    <property type="term" value="P:cell division"/>
    <property type="evidence" value="ECO:0007669"/>
    <property type="project" value="UniProtKB-KW"/>
</dbReference>
<evidence type="ECO:0000256" key="4">
    <source>
        <dbReference type="ARBA" id="ARBA00022989"/>
    </source>
</evidence>
<feature type="domain" description="POTRA" evidence="7">
    <location>
        <begin position="39"/>
        <end position="107"/>
    </location>
</feature>
<evidence type="ECO:0000256" key="3">
    <source>
        <dbReference type="ARBA" id="ARBA00022692"/>
    </source>
</evidence>
<keyword evidence="3 6" id="KW-0812">Transmembrane</keyword>
<keyword evidence="9" id="KW-1185">Reference proteome</keyword>